<dbReference type="PROSITE" id="PS50048">
    <property type="entry name" value="ZN2_CY6_FUNGAL_2"/>
    <property type="match status" value="1"/>
</dbReference>
<comment type="subcellular location">
    <subcellularLocation>
        <location evidence="1">Membrane</location>
        <topology evidence="1">Multi-pass membrane protein</topology>
    </subcellularLocation>
</comment>
<comment type="similarity">
    <text evidence="2">Belongs to the beclin family.</text>
</comment>
<evidence type="ECO:0000256" key="3">
    <source>
        <dbReference type="SAM" id="Coils"/>
    </source>
</evidence>
<dbReference type="Pfam" id="PF04111">
    <property type="entry name" value="APG6"/>
    <property type="match status" value="1"/>
</dbReference>
<feature type="transmembrane region" description="Helical" evidence="5">
    <location>
        <begin position="431"/>
        <end position="451"/>
    </location>
</feature>
<dbReference type="SMART" id="SM00066">
    <property type="entry name" value="GAL4"/>
    <property type="match status" value="1"/>
</dbReference>
<feature type="transmembrane region" description="Helical" evidence="5">
    <location>
        <begin position="216"/>
        <end position="236"/>
    </location>
</feature>
<feature type="transmembrane region" description="Helical" evidence="5">
    <location>
        <begin position="65"/>
        <end position="85"/>
    </location>
</feature>
<dbReference type="GeneID" id="93652347"/>
<feature type="transmembrane region" description="Helical" evidence="5">
    <location>
        <begin position="400"/>
        <end position="419"/>
    </location>
</feature>
<evidence type="ECO:0000256" key="4">
    <source>
        <dbReference type="SAM" id="MobiDB-lite"/>
    </source>
</evidence>
<evidence type="ECO:0000259" key="6">
    <source>
        <dbReference type="PROSITE" id="PS50048"/>
    </source>
</evidence>
<dbReference type="Pfam" id="PF17675">
    <property type="entry name" value="APG6_N"/>
    <property type="match status" value="1"/>
</dbReference>
<evidence type="ECO:0000313" key="8">
    <source>
        <dbReference type="EMBL" id="KAG5418999.1"/>
    </source>
</evidence>
<dbReference type="Pfam" id="PF00172">
    <property type="entry name" value="Zn_clus"/>
    <property type="match status" value="1"/>
</dbReference>
<feature type="transmembrane region" description="Helical" evidence="5">
    <location>
        <begin position="184"/>
        <end position="204"/>
    </location>
</feature>
<feature type="transmembrane region" description="Helical" evidence="5">
    <location>
        <begin position="361"/>
        <end position="388"/>
    </location>
</feature>
<dbReference type="GO" id="GO:0000423">
    <property type="term" value="P:mitophagy"/>
    <property type="evidence" value="ECO:0007669"/>
    <property type="project" value="TreeGrafter"/>
</dbReference>
<dbReference type="InterPro" id="IPR040455">
    <property type="entry name" value="Atg6_BARA"/>
</dbReference>
<comment type="caution">
    <text evidence="8">The sequence shown here is derived from an EMBL/GenBank/DDBJ whole genome shotgun (WGS) entry which is preliminary data.</text>
</comment>
<feature type="coiled-coil region" evidence="3">
    <location>
        <begin position="662"/>
        <end position="728"/>
    </location>
</feature>
<feature type="domain" description="Zn(2)-C6 fungal-type" evidence="6">
    <location>
        <begin position="1310"/>
        <end position="1340"/>
    </location>
</feature>
<dbReference type="InterPro" id="IPR020846">
    <property type="entry name" value="MFS_dom"/>
</dbReference>
<dbReference type="InterPro" id="IPR036259">
    <property type="entry name" value="MFS_trans_sf"/>
</dbReference>
<feature type="transmembrane region" description="Helical" evidence="5">
    <location>
        <begin position="127"/>
        <end position="145"/>
    </location>
</feature>
<feature type="compositionally biased region" description="Basic residues" evidence="4">
    <location>
        <begin position="1241"/>
        <end position="1251"/>
    </location>
</feature>
<dbReference type="Proteomes" id="UP000669133">
    <property type="component" value="Unassembled WGS sequence"/>
</dbReference>
<feature type="compositionally biased region" description="Basic residues" evidence="4">
    <location>
        <begin position="1258"/>
        <end position="1268"/>
    </location>
</feature>
<dbReference type="GO" id="GO:0022857">
    <property type="term" value="F:transmembrane transporter activity"/>
    <property type="evidence" value="ECO:0007669"/>
    <property type="project" value="InterPro"/>
</dbReference>
<dbReference type="EMBL" id="JAEOAQ010000004">
    <property type="protein sequence ID" value="KAG5418999.1"/>
    <property type="molecule type" value="Genomic_DNA"/>
</dbReference>
<dbReference type="InterPro" id="IPR011701">
    <property type="entry name" value="MFS"/>
</dbReference>
<dbReference type="InterPro" id="IPR038274">
    <property type="entry name" value="Atg6/Beclin_C_sf"/>
</dbReference>
<feature type="transmembrane region" description="Helical" evidence="5">
    <location>
        <begin position="151"/>
        <end position="172"/>
    </location>
</feature>
<feature type="region of interest" description="Disordered" evidence="4">
    <location>
        <begin position="1213"/>
        <end position="1289"/>
    </location>
</feature>
<dbReference type="GO" id="GO:0034271">
    <property type="term" value="C:phosphatidylinositol 3-kinase complex, class III, type I"/>
    <property type="evidence" value="ECO:0007669"/>
    <property type="project" value="TreeGrafter"/>
</dbReference>
<feature type="transmembrane region" description="Helical" evidence="5">
    <location>
        <begin position="305"/>
        <end position="322"/>
    </location>
</feature>
<keyword evidence="5" id="KW-0812">Transmembrane</keyword>
<dbReference type="GO" id="GO:0045324">
    <property type="term" value="P:late endosome to vacuole transport"/>
    <property type="evidence" value="ECO:0007669"/>
    <property type="project" value="TreeGrafter"/>
</dbReference>
<evidence type="ECO:0000256" key="2">
    <source>
        <dbReference type="ARBA" id="ARBA00005965"/>
    </source>
</evidence>
<dbReference type="SUPFAM" id="SSF57701">
    <property type="entry name" value="Zn2/Cys6 DNA-binding domain"/>
    <property type="match status" value="1"/>
</dbReference>
<dbReference type="Pfam" id="PF07690">
    <property type="entry name" value="MFS_1"/>
    <property type="match status" value="1"/>
</dbReference>
<evidence type="ECO:0000259" key="7">
    <source>
        <dbReference type="PROSITE" id="PS50850"/>
    </source>
</evidence>
<feature type="domain" description="Major facilitator superfamily (MFS) profile" evidence="7">
    <location>
        <begin position="56"/>
        <end position="452"/>
    </location>
</feature>
<dbReference type="PANTHER" id="PTHR12768">
    <property type="entry name" value="BECLIN 1"/>
    <property type="match status" value="1"/>
</dbReference>
<feature type="compositionally biased region" description="Basic residues" evidence="4">
    <location>
        <begin position="1219"/>
        <end position="1233"/>
    </location>
</feature>
<dbReference type="Gene3D" id="1.20.1250.20">
    <property type="entry name" value="MFS general substrate transporter like domains"/>
    <property type="match status" value="1"/>
</dbReference>
<dbReference type="InterPro" id="IPR001138">
    <property type="entry name" value="Zn2Cys6_DnaBD"/>
</dbReference>
<keyword evidence="5" id="KW-1133">Transmembrane helix</keyword>
<dbReference type="PANTHER" id="PTHR12768:SF4">
    <property type="entry name" value="BECLIN-1"/>
    <property type="match status" value="1"/>
</dbReference>
<dbReference type="Gene3D" id="4.10.240.10">
    <property type="entry name" value="Zn(2)-C6 fungal-type DNA-binding domain"/>
    <property type="match status" value="1"/>
</dbReference>
<dbReference type="GO" id="GO:0030674">
    <property type="term" value="F:protein-macromolecule adaptor activity"/>
    <property type="evidence" value="ECO:0007669"/>
    <property type="project" value="TreeGrafter"/>
</dbReference>
<dbReference type="CDD" id="cd00067">
    <property type="entry name" value="GAL4"/>
    <property type="match status" value="1"/>
</dbReference>
<dbReference type="PROSITE" id="PS50850">
    <property type="entry name" value="MFS"/>
    <property type="match status" value="1"/>
</dbReference>
<feature type="transmembrane region" description="Helical" evidence="5">
    <location>
        <begin position="269"/>
        <end position="293"/>
    </location>
</feature>
<dbReference type="RefSeq" id="XP_067548115.1">
    <property type="nucleotide sequence ID" value="XM_067692713.1"/>
</dbReference>
<dbReference type="GO" id="GO:0000045">
    <property type="term" value="P:autophagosome assembly"/>
    <property type="evidence" value="ECO:0007669"/>
    <property type="project" value="TreeGrafter"/>
</dbReference>
<evidence type="ECO:0000313" key="9">
    <source>
        <dbReference type="Proteomes" id="UP000669133"/>
    </source>
</evidence>
<feature type="transmembrane region" description="Helical" evidence="5">
    <location>
        <begin position="334"/>
        <end position="355"/>
    </location>
</feature>
<dbReference type="GO" id="GO:0008270">
    <property type="term" value="F:zinc ion binding"/>
    <property type="evidence" value="ECO:0007669"/>
    <property type="project" value="InterPro"/>
</dbReference>
<accession>A0A8H8DAQ8</accession>
<gene>
    <name evidence="8" type="ORF">I9W82_003718</name>
</gene>
<dbReference type="GO" id="GO:0000407">
    <property type="term" value="C:phagophore assembly site"/>
    <property type="evidence" value="ECO:0007669"/>
    <property type="project" value="TreeGrafter"/>
</dbReference>
<evidence type="ECO:0008006" key="10">
    <source>
        <dbReference type="Google" id="ProtNLM"/>
    </source>
</evidence>
<name>A0A8H8DAQ8_9ASCO</name>
<protein>
    <recommendedName>
        <fullName evidence="10">Major facilitator superfamily (MFS) profile domain-containing protein</fullName>
    </recommendedName>
</protein>
<dbReference type="GO" id="GO:0034272">
    <property type="term" value="C:phosphatidylinositol 3-kinase complex, class III, type II"/>
    <property type="evidence" value="ECO:0007669"/>
    <property type="project" value="TreeGrafter"/>
</dbReference>
<dbReference type="CDD" id="cd17352">
    <property type="entry name" value="MFS_MCT_SLC16"/>
    <property type="match status" value="1"/>
</dbReference>
<keyword evidence="3" id="KW-0175">Coiled coil</keyword>
<dbReference type="GO" id="GO:0043548">
    <property type="term" value="F:phosphatidylinositol 3-kinase binding"/>
    <property type="evidence" value="ECO:0007669"/>
    <property type="project" value="TreeGrafter"/>
</dbReference>
<evidence type="ECO:0000256" key="1">
    <source>
        <dbReference type="ARBA" id="ARBA00004141"/>
    </source>
</evidence>
<proteinExistence type="inferred from homology"/>
<feature type="transmembrane region" description="Helical" evidence="5">
    <location>
        <begin position="97"/>
        <end position="115"/>
    </location>
</feature>
<dbReference type="InterPro" id="IPR041691">
    <property type="entry name" value="Atg6/beclin_CC"/>
</dbReference>
<dbReference type="SUPFAM" id="SSF103473">
    <property type="entry name" value="MFS general substrate transporter"/>
    <property type="match status" value="1"/>
</dbReference>
<dbReference type="Gene3D" id="1.10.418.40">
    <property type="entry name" value="Autophagy protein 6/Beclin 1"/>
    <property type="match status" value="1"/>
</dbReference>
<dbReference type="GO" id="GO:0000981">
    <property type="term" value="F:DNA-binding transcription factor activity, RNA polymerase II-specific"/>
    <property type="evidence" value="ECO:0007669"/>
    <property type="project" value="InterPro"/>
</dbReference>
<dbReference type="GO" id="GO:0006995">
    <property type="term" value="P:cellular response to nitrogen starvation"/>
    <property type="evidence" value="ECO:0007669"/>
    <property type="project" value="TreeGrafter"/>
</dbReference>
<dbReference type="PROSITE" id="PS00463">
    <property type="entry name" value="ZN2_CY6_FUNGAL_1"/>
    <property type="match status" value="1"/>
</dbReference>
<evidence type="ECO:0000256" key="5">
    <source>
        <dbReference type="SAM" id="Phobius"/>
    </source>
</evidence>
<dbReference type="OrthoDB" id="20368at2759"/>
<dbReference type="InterPro" id="IPR007243">
    <property type="entry name" value="Atg6/Beclin"/>
</dbReference>
<organism evidence="8 9">
    <name type="scientific">Candida metapsilosis</name>
    <dbReference type="NCBI Taxonomy" id="273372"/>
    <lineage>
        <taxon>Eukaryota</taxon>
        <taxon>Fungi</taxon>
        <taxon>Dikarya</taxon>
        <taxon>Ascomycota</taxon>
        <taxon>Saccharomycotina</taxon>
        <taxon>Pichiomycetes</taxon>
        <taxon>Debaryomycetaceae</taxon>
        <taxon>Candida/Lodderomyces clade</taxon>
        <taxon>Candida</taxon>
    </lineage>
</organism>
<dbReference type="InterPro" id="IPR036864">
    <property type="entry name" value="Zn2-C6_fun-type_DNA-bd_sf"/>
</dbReference>
<keyword evidence="5" id="KW-0472">Membrane</keyword>
<keyword evidence="9" id="KW-1185">Reference proteome</keyword>
<reference evidence="8 9" key="1">
    <citation type="submission" date="2020-12" db="EMBL/GenBank/DDBJ databases">
        <title>Effect of drift, selection, and recombination on the evolution of hybrid genomes in Candida yeast pathogens.</title>
        <authorList>
            <person name="Mixao V."/>
            <person name="Ksiezopolska E."/>
            <person name="Saus E."/>
            <person name="Boekhout T."/>
            <person name="Gacser A."/>
            <person name="Gabaldon T."/>
        </authorList>
    </citation>
    <scope>NUCLEOTIDE SEQUENCE [LARGE SCALE GENOMIC DNA]</scope>
    <source>
        <strain evidence="8 9">BP57</strain>
    </source>
</reference>
<sequence length="1374" mass="154384">MSTEEKPTTLQPATTVEPDEFGTAVTPVNSDDSFKSINGLHMLDDPPNFPSGFHLKAIMTVAGSFLGLIGALGFVNAAGVIQSYVSEHSLKDEASTAISWIFSLYSFFAFGALLISGPVFDKYGCKMPIMGGGIAMFLGLLATSFCHRVWQFILAYGFLAGIGAAFTFGPFIGVLSHWYCTKRAIALGTSYSGGGVGGVIFPLIFRSLFPKIGFGWSIRVGAFLSLFLLAVGWSMVTNRKEGFSEVGDGGVIKEVFNSIDLKIVYKNHLFGIIVLCLLFNGLAFLISIVELPLYATNRGFSDSDAYLLVVVFNAFSIPGRIIPSIMADKWLGRFNTFCLINCFSLILFCVIWVPFGHHLTALFVFAGGFGFSSGSVLSLSASLIASIVKTADVGKGLGTAYFVLSFGDLVGLPIASAIATGSHASFDHLVYFLTCCAFVGAIVSFIARYMYGGFNLKRSLQRLNSSQLNSMINSKSNFHVHVEDQLDPRDYLSIDKLQLYDQLPKQAKPIHYKSYIDSEDEDSDEEANFHLARSNTSSDMNSYLVVDDEQQASQAEQEPPEEEEFELRLSSRIKVLETIFNILSNTQNIDHPLSEDCANLLLENYQLKFDQSQKEKDQYVAFLRKLKMQDQKLNLYQENGQVMEEHLEDDNLEQSLNEFKSLTELEKQRLGELKELESTRRELELQLQTNKEELASIQGKVDDMLRLRNELQLDLGDKQTKLEQLKASYNIHLNHIDNLRSSNIYKLMFDIKIDEKYAMINGFRIGYKIVLPEVNAALGQIVLLLTLITKRLDLKLANYKLVPMGSQSHIVKFTDSENGTRQKKILNLYSSDEFTLGRLFNFNKMDVAMIALLEIVALIEMQLKKIDSELELPFKIYKDTIGGKSIRVTSNSEWTQSYSRAYPDGLAPRLIGAYVMEPLLSASILWLVTLDPLSMIQSRSYLMESHIRDTSPVRKYSCSENTSMELESGSFSIDVDNTPTRVNYPPLGEYNHCIMKKSNFKIINEGMIPRVLPEPRAVDANGAQSLQNTTTTTATTPNVNLICSSPLLSRLDSNSKRSSPMVYGLPDDFTKSNEVFRQVYGSSSFTESSFIRRNSSVRSKLNQDCTNEDCSEYINGSIPMVNTSAKRSNASSVMSIESIMNPASPKKVEHYQNEHYGVTLKTKSIDNLGYGKEFDAYWRDDEDDEINEYDQFIVTIKLPSKLESENVDNFQSVAASSKKSSKRHTTGKRRKRQTVSSSKYRGARVSKRKLKQQNSSRSNKRSRGKRSKEKMSDQEYLPPEESVNSESKTRVKANYGAVANKKPIVRSRKGCWTCRVRHKRCTEEQPQCANCKRLKLVCDYSEIRPDYMIDLNLQAEKLIEIRKITDKIKRHGKK</sequence>